<dbReference type="Proteomes" id="UP000004994">
    <property type="component" value="Chromosome 9"/>
</dbReference>
<name>A0A3Q7HYG8_SOLLC</name>
<gene>
    <name evidence="1" type="primary">LOC104649061</name>
</gene>
<reference evidence="1" key="2">
    <citation type="submission" date="2019-01" db="UniProtKB">
        <authorList>
            <consortium name="EnsemblPlants"/>
        </authorList>
    </citation>
    <scope>IDENTIFICATION</scope>
    <source>
        <strain evidence="1">cv. Heinz 1706</strain>
    </source>
</reference>
<dbReference type="Gramene" id="Solyc09g011190.1.1">
    <property type="protein sequence ID" value="Solyc09g011190.1.1.1"/>
    <property type="gene ID" value="Solyc09g011190.1"/>
</dbReference>
<accession>A0A3Q7HYG8</accession>
<reference evidence="1" key="1">
    <citation type="journal article" date="2012" name="Nature">
        <title>The tomato genome sequence provides insights into fleshy fruit evolution.</title>
        <authorList>
            <consortium name="Tomato Genome Consortium"/>
        </authorList>
    </citation>
    <scope>NUCLEOTIDE SEQUENCE [LARGE SCALE GENOMIC DNA]</scope>
    <source>
        <strain evidence="1">cv. Heinz 1706</strain>
    </source>
</reference>
<dbReference type="PaxDb" id="4081-Solyc09g011190.1.1"/>
<sequence length="103" mass="11068">MEGLIPFVYKAIMDYKNGGQIATGSPRWMNNDSPLLGSYMRLPGGSGRFENSDIQLFGSPDNEFSMKSSSASSSTVAAGKRSMVSGGSPTARCHWISTRAVNR</sequence>
<dbReference type="PANTHER" id="PTHR34670">
    <property type="entry name" value="EXPRESSED PROTEIN"/>
    <property type="match status" value="1"/>
</dbReference>
<keyword evidence="2" id="KW-1185">Reference proteome</keyword>
<dbReference type="AlphaFoldDB" id="A0A3Q7HYG8"/>
<dbReference type="OMA" id="ARCHWIS"/>
<dbReference type="FunCoup" id="A0A3Q7HYG8">
    <property type="interactions" value="11"/>
</dbReference>
<protein>
    <submittedName>
        <fullName evidence="1">Uncharacterized protein</fullName>
    </submittedName>
</protein>
<dbReference type="PANTHER" id="PTHR34670:SF14">
    <property type="match status" value="1"/>
</dbReference>
<dbReference type="OrthoDB" id="691358at2759"/>
<organism evidence="1">
    <name type="scientific">Solanum lycopersicum</name>
    <name type="common">Tomato</name>
    <name type="synonym">Lycopersicon esculentum</name>
    <dbReference type="NCBI Taxonomy" id="4081"/>
    <lineage>
        <taxon>Eukaryota</taxon>
        <taxon>Viridiplantae</taxon>
        <taxon>Streptophyta</taxon>
        <taxon>Embryophyta</taxon>
        <taxon>Tracheophyta</taxon>
        <taxon>Spermatophyta</taxon>
        <taxon>Magnoliopsida</taxon>
        <taxon>eudicotyledons</taxon>
        <taxon>Gunneridae</taxon>
        <taxon>Pentapetalae</taxon>
        <taxon>asterids</taxon>
        <taxon>lamiids</taxon>
        <taxon>Solanales</taxon>
        <taxon>Solanaceae</taxon>
        <taxon>Solanoideae</taxon>
        <taxon>Solaneae</taxon>
        <taxon>Solanum</taxon>
        <taxon>Solanum subgen. Lycopersicon</taxon>
    </lineage>
</organism>
<evidence type="ECO:0000313" key="2">
    <source>
        <dbReference type="Proteomes" id="UP000004994"/>
    </source>
</evidence>
<evidence type="ECO:0000313" key="1">
    <source>
        <dbReference type="EnsemblPlants" id="Solyc09g011190.1.1.1"/>
    </source>
</evidence>
<dbReference type="InParanoid" id="A0A3Q7HYG8"/>
<proteinExistence type="predicted"/>
<dbReference type="EnsemblPlants" id="Solyc09g011190.1.1">
    <property type="protein sequence ID" value="Solyc09g011190.1.1.1"/>
    <property type="gene ID" value="Solyc09g011190.1"/>
</dbReference>